<dbReference type="EMBL" id="LR796899">
    <property type="protein sequence ID" value="CAB4172765.1"/>
    <property type="molecule type" value="Genomic_DNA"/>
</dbReference>
<keyword evidence="1" id="KW-0812">Transmembrane</keyword>
<sequence length="177" mass="19955">MLDPVTIGAAFALAKTSVGFVKEAINLGHEIKDCYDDLSKFFKAQGQIEKAAKEVEVLKTQPKSDDPKQAAAQESVLSQAFTIVMQRKQMREFERELRDMFALKGEMDLYAELCAERDRISGEQDAENREAIRKARLAKDRAARKKQEQEELLMTAGIFVFLGIGGIIIFVAIYYRG</sequence>
<reference evidence="2" key="1">
    <citation type="submission" date="2020-05" db="EMBL/GenBank/DDBJ databases">
        <authorList>
            <person name="Chiriac C."/>
            <person name="Salcher M."/>
            <person name="Ghai R."/>
            <person name="Kavagutti S V."/>
        </authorList>
    </citation>
    <scope>NUCLEOTIDE SEQUENCE</scope>
</reference>
<gene>
    <name evidence="2" type="ORF">UFOVP953_2</name>
</gene>
<evidence type="ECO:0000313" key="2">
    <source>
        <dbReference type="EMBL" id="CAB4172765.1"/>
    </source>
</evidence>
<protein>
    <submittedName>
        <fullName evidence="2">Uncharacterized protein</fullName>
    </submittedName>
</protein>
<keyword evidence="1" id="KW-0472">Membrane</keyword>
<feature type="transmembrane region" description="Helical" evidence="1">
    <location>
        <begin position="152"/>
        <end position="175"/>
    </location>
</feature>
<evidence type="ECO:0000256" key="1">
    <source>
        <dbReference type="SAM" id="Phobius"/>
    </source>
</evidence>
<organism evidence="2">
    <name type="scientific">uncultured Caudovirales phage</name>
    <dbReference type="NCBI Taxonomy" id="2100421"/>
    <lineage>
        <taxon>Viruses</taxon>
        <taxon>Duplodnaviria</taxon>
        <taxon>Heunggongvirae</taxon>
        <taxon>Uroviricota</taxon>
        <taxon>Caudoviricetes</taxon>
        <taxon>Peduoviridae</taxon>
        <taxon>Maltschvirus</taxon>
        <taxon>Maltschvirus maltsch</taxon>
    </lineage>
</organism>
<proteinExistence type="predicted"/>
<keyword evidence="1" id="KW-1133">Transmembrane helix</keyword>
<accession>A0A6J5PUA0</accession>
<name>A0A6J5PUA0_9CAUD</name>